<organism evidence="2 3">
    <name type="scientific">Stephania yunnanensis</name>
    <dbReference type="NCBI Taxonomy" id="152371"/>
    <lineage>
        <taxon>Eukaryota</taxon>
        <taxon>Viridiplantae</taxon>
        <taxon>Streptophyta</taxon>
        <taxon>Embryophyta</taxon>
        <taxon>Tracheophyta</taxon>
        <taxon>Spermatophyta</taxon>
        <taxon>Magnoliopsida</taxon>
        <taxon>Ranunculales</taxon>
        <taxon>Menispermaceae</taxon>
        <taxon>Menispermoideae</taxon>
        <taxon>Cissampelideae</taxon>
        <taxon>Stephania</taxon>
    </lineage>
</organism>
<evidence type="ECO:0000256" key="1">
    <source>
        <dbReference type="SAM" id="MobiDB-lite"/>
    </source>
</evidence>
<evidence type="ECO:0000313" key="2">
    <source>
        <dbReference type="EMBL" id="KAK9086757.1"/>
    </source>
</evidence>
<feature type="compositionally biased region" description="Basic residues" evidence="1">
    <location>
        <begin position="74"/>
        <end position="86"/>
    </location>
</feature>
<proteinExistence type="predicted"/>
<name>A0AAP0HJ70_9MAGN</name>
<dbReference type="Proteomes" id="UP001420932">
    <property type="component" value="Unassembled WGS sequence"/>
</dbReference>
<comment type="caution">
    <text evidence="2">The sequence shown here is derived from an EMBL/GenBank/DDBJ whole genome shotgun (WGS) entry which is preliminary data.</text>
</comment>
<keyword evidence="3" id="KW-1185">Reference proteome</keyword>
<dbReference type="EMBL" id="JBBNAF010000013">
    <property type="protein sequence ID" value="KAK9086757.1"/>
    <property type="molecule type" value="Genomic_DNA"/>
</dbReference>
<reference evidence="2 3" key="1">
    <citation type="submission" date="2024-01" db="EMBL/GenBank/DDBJ databases">
        <title>Genome assemblies of Stephania.</title>
        <authorList>
            <person name="Yang L."/>
        </authorList>
    </citation>
    <scope>NUCLEOTIDE SEQUENCE [LARGE SCALE GENOMIC DNA]</scope>
    <source>
        <strain evidence="2">YNDBR</strain>
        <tissue evidence="2">Leaf</tissue>
    </source>
</reference>
<gene>
    <name evidence="2" type="ORF">Syun_029151</name>
</gene>
<protein>
    <submittedName>
        <fullName evidence="2">Uncharacterized protein</fullName>
    </submittedName>
</protein>
<accession>A0AAP0HJ70</accession>
<sequence>MAPIPLLPSPSQVPTDPIHLQFFSDGLPLDYDRKANLDHYKDTLGRPAPSPSPTSSPPPPQLLMHSHEPLRAMGLRRRRPTSHPLRHALDPTLPPSAQSPTAPPPSSSSLRLIRRSLRKVLSTELFSS</sequence>
<feature type="region of interest" description="Disordered" evidence="1">
    <location>
        <begin position="38"/>
        <end position="111"/>
    </location>
</feature>
<feature type="compositionally biased region" description="Pro residues" evidence="1">
    <location>
        <begin position="48"/>
        <end position="61"/>
    </location>
</feature>
<evidence type="ECO:0000313" key="3">
    <source>
        <dbReference type="Proteomes" id="UP001420932"/>
    </source>
</evidence>
<dbReference type="AlphaFoldDB" id="A0AAP0HJ70"/>